<gene>
    <name evidence="1" type="ORF">SGM_3500</name>
</gene>
<reference evidence="1 2" key="1">
    <citation type="journal article" date="2011" name="J. Bacteriol.">
        <title>Draft genome sequence of the marine bacterium Streptomyces griseoaurantiacus M045, which produces novel manumycin-type antibiotics with a pABA core component.</title>
        <authorList>
            <person name="Li F."/>
            <person name="Jiang P."/>
            <person name="Zheng H."/>
            <person name="Wang S."/>
            <person name="Zhao G."/>
            <person name="Qin S."/>
            <person name="Liu Z."/>
        </authorList>
    </citation>
    <scope>NUCLEOTIDE SEQUENCE [LARGE SCALE GENOMIC DNA]</scope>
    <source>
        <strain evidence="1 2">M045</strain>
    </source>
</reference>
<sequence>MATANSSSASSVLRRLGVPIEPIVDVWCVDVFVVLLIV</sequence>
<dbReference type="EMBL" id="AEYX01000038">
    <property type="protein sequence ID" value="EGG45995.1"/>
    <property type="molecule type" value="Genomic_DNA"/>
</dbReference>
<evidence type="ECO:0000313" key="2">
    <source>
        <dbReference type="Proteomes" id="UP000003022"/>
    </source>
</evidence>
<dbReference type="Proteomes" id="UP000003022">
    <property type="component" value="Unassembled WGS sequence"/>
</dbReference>
<dbReference type="AlphaFoldDB" id="F3NK36"/>
<accession>F3NK36</accession>
<organism evidence="1 2">
    <name type="scientific">Streptomyces griseoaurantiacus M045</name>
    <dbReference type="NCBI Taxonomy" id="996637"/>
    <lineage>
        <taxon>Bacteria</taxon>
        <taxon>Bacillati</taxon>
        <taxon>Actinomycetota</taxon>
        <taxon>Actinomycetes</taxon>
        <taxon>Kitasatosporales</taxon>
        <taxon>Streptomycetaceae</taxon>
        <taxon>Streptomyces</taxon>
        <taxon>Streptomyces aurantiacus group</taxon>
    </lineage>
</organism>
<comment type="caution">
    <text evidence="1">The sequence shown here is derived from an EMBL/GenBank/DDBJ whole genome shotgun (WGS) entry which is preliminary data.</text>
</comment>
<name>F3NK36_9ACTN</name>
<proteinExistence type="predicted"/>
<evidence type="ECO:0000313" key="1">
    <source>
        <dbReference type="EMBL" id="EGG45995.1"/>
    </source>
</evidence>
<protein>
    <submittedName>
        <fullName evidence="1">Uncharacterized protein</fullName>
    </submittedName>
</protein>
<keyword evidence="2" id="KW-1185">Reference proteome</keyword>